<dbReference type="AlphaFoldDB" id="A0A930HXU0"/>
<protein>
    <submittedName>
        <fullName evidence="2">Methylated-DNA--[protein]-cysteine S-methyltransferase</fullName>
        <ecNumber evidence="2">2.1.1.63</ecNumber>
    </submittedName>
</protein>
<dbReference type="InterPro" id="IPR052520">
    <property type="entry name" value="ATL_DNA_repair"/>
</dbReference>
<dbReference type="Proteomes" id="UP000757461">
    <property type="component" value="Unassembled WGS sequence"/>
</dbReference>
<dbReference type="CDD" id="cd06445">
    <property type="entry name" value="ATase"/>
    <property type="match status" value="1"/>
</dbReference>
<proteinExistence type="predicted"/>
<keyword evidence="2" id="KW-0489">Methyltransferase</keyword>
<sequence>MSVDVEAFRKEVYNVVASIPFGKVLSYGQIAWLVGCPNHSRLVGRMLHGAAESEGLPCHRVVNNVGRLAPGWIKQRHLLEEEGVTFRPNGCVDMKKWQWKLEE</sequence>
<dbReference type="PANTHER" id="PTHR42942">
    <property type="entry name" value="6-O-METHYLGUANINE DNA METHYLTRANSFERASE"/>
    <property type="match status" value="1"/>
</dbReference>
<dbReference type="GO" id="GO:0032259">
    <property type="term" value="P:methylation"/>
    <property type="evidence" value="ECO:0007669"/>
    <property type="project" value="UniProtKB-KW"/>
</dbReference>
<organism evidence="2 3">
    <name type="scientific">Prevotella histicola</name>
    <dbReference type="NCBI Taxonomy" id="470565"/>
    <lineage>
        <taxon>Bacteria</taxon>
        <taxon>Pseudomonadati</taxon>
        <taxon>Bacteroidota</taxon>
        <taxon>Bacteroidia</taxon>
        <taxon>Bacteroidales</taxon>
        <taxon>Prevotellaceae</taxon>
        <taxon>Prevotella</taxon>
    </lineage>
</organism>
<evidence type="ECO:0000313" key="3">
    <source>
        <dbReference type="Proteomes" id="UP000757461"/>
    </source>
</evidence>
<dbReference type="PROSITE" id="PS00374">
    <property type="entry name" value="MGMT"/>
    <property type="match status" value="1"/>
</dbReference>
<dbReference type="NCBIfam" id="TIGR00589">
    <property type="entry name" value="ogt"/>
    <property type="match status" value="1"/>
</dbReference>
<dbReference type="EMBL" id="JABZSQ010000005">
    <property type="protein sequence ID" value="MBF1414072.1"/>
    <property type="molecule type" value="Genomic_DNA"/>
</dbReference>
<dbReference type="PANTHER" id="PTHR42942:SF1">
    <property type="entry name" value="ALKYLTRANSFERASE-LIKE PROTEIN 1"/>
    <property type="match status" value="1"/>
</dbReference>
<evidence type="ECO:0000313" key="2">
    <source>
        <dbReference type="EMBL" id="MBF1414072.1"/>
    </source>
</evidence>
<reference evidence="2" key="1">
    <citation type="submission" date="2020-04" db="EMBL/GenBank/DDBJ databases">
        <title>Deep metagenomics examines the oral microbiome during advanced dental caries in children, revealing novel taxa and co-occurrences with host molecules.</title>
        <authorList>
            <person name="Baker J.L."/>
            <person name="Morton J.T."/>
            <person name="Dinis M."/>
            <person name="Alvarez R."/>
            <person name="Tran N.C."/>
            <person name="Knight R."/>
            <person name="Edlund A."/>
        </authorList>
    </citation>
    <scope>NUCLEOTIDE SEQUENCE</scope>
    <source>
        <strain evidence="2">JCVI_25_bin.9</strain>
    </source>
</reference>
<dbReference type="EC" id="2.1.1.63" evidence="2"/>
<dbReference type="GO" id="GO:0003908">
    <property type="term" value="F:methylated-DNA-[protein]-cysteine S-methyltransferase activity"/>
    <property type="evidence" value="ECO:0007669"/>
    <property type="project" value="UniProtKB-EC"/>
</dbReference>
<gene>
    <name evidence="2" type="ORF">HXN33_00705</name>
</gene>
<dbReference type="Pfam" id="PF01035">
    <property type="entry name" value="DNA_binding_1"/>
    <property type="match status" value="1"/>
</dbReference>
<dbReference type="RefSeq" id="WP_219523833.1">
    <property type="nucleotide sequence ID" value="NZ_JABZSL010000007.1"/>
</dbReference>
<dbReference type="InterPro" id="IPR001497">
    <property type="entry name" value="MethylDNA_cys_MeTrfase_AS"/>
</dbReference>
<comment type="caution">
    <text evidence="2">The sequence shown here is derived from an EMBL/GenBank/DDBJ whole genome shotgun (WGS) entry which is preliminary data.</text>
</comment>
<keyword evidence="2" id="KW-0808">Transferase</keyword>
<accession>A0A930HXU0</accession>
<dbReference type="GO" id="GO:0006281">
    <property type="term" value="P:DNA repair"/>
    <property type="evidence" value="ECO:0007669"/>
    <property type="project" value="InterPro"/>
</dbReference>
<feature type="domain" description="Methylated-DNA-[protein]-cysteine S-methyltransferase DNA binding" evidence="1">
    <location>
        <begin position="7"/>
        <end position="84"/>
    </location>
</feature>
<dbReference type="InterPro" id="IPR014048">
    <property type="entry name" value="MethylDNA_cys_MeTrfase_DNA-bd"/>
</dbReference>
<evidence type="ECO:0000259" key="1">
    <source>
        <dbReference type="Pfam" id="PF01035"/>
    </source>
</evidence>
<name>A0A930HXU0_9BACT</name>